<organism evidence="2 3">
    <name type="scientific">Roseomonas populi</name>
    <dbReference type="NCBI Taxonomy" id="3121582"/>
    <lineage>
        <taxon>Bacteria</taxon>
        <taxon>Pseudomonadati</taxon>
        <taxon>Pseudomonadota</taxon>
        <taxon>Alphaproteobacteria</taxon>
        <taxon>Acetobacterales</taxon>
        <taxon>Roseomonadaceae</taxon>
        <taxon>Roseomonas</taxon>
    </lineage>
</organism>
<dbReference type="InterPro" id="IPR005064">
    <property type="entry name" value="BUG"/>
</dbReference>
<comment type="caution">
    <text evidence="2">The sequence shown here is derived from an EMBL/GenBank/DDBJ whole genome shotgun (WGS) entry which is preliminary data.</text>
</comment>
<dbReference type="Gene3D" id="3.40.190.10">
    <property type="entry name" value="Periplasmic binding protein-like II"/>
    <property type="match status" value="1"/>
</dbReference>
<dbReference type="PANTHER" id="PTHR42928">
    <property type="entry name" value="TRICARBOXYLATE-BINDING PROTEIN"/>
    <property type="match status" value="1"/>
</dbReference>
<dbReference type="Pfam" id="PF03401">
    <property type="entry name" value="TctC"/>
    <property type="match status" value="1"/>
</dbReference>
<comment type="similarity">
    <text evidence="1">Belongs to the UPF0065 (bug) family.</text>
</comment>
<dbReference type="InterPro" id="IPR042100">
    <property type="entry name" value="Bug_dom1"/>
</dbReference>
<dbReference type="EMBL" id="JANJOU010000034">
    <property type="protein sequence ID" value="MCR0985437.1"/>
    <property type="molecule type" value="Genomic_DNA"/>
</dbReference>
<dbReference type="PROSITE" id="PS51318">
    <property type="entry name" value="TAT"/>
    <property type="match status" value="1"/>
</dbReference>
<keyword evidence="3" id="KW-1185">Reference proteome</keyword>
<dbReference type="RefSeq" id="WP_257719084.1">
    <property type="nucleotide sequence ID" value="NZ_JANJOU010000034.1"/>
</dbReference>
<sequence>MNESSRRGLLKAAALAVAAGGTPLAGARAQGAASWPSRSVRLICAFAAGGNTDLVARIVAERLSATLGQSVVVENRTGAGGMIGAEAAARSAPDGYTLFLGSLSTQSIHVSLYEGRLPYDPVADFTPISRTTVGTHMLIVHPSVPVRSVAELVAYAKARPGELAYASGGNGTSTHICGEMFRQLAGIELLHVPFRSTAPASTALVAGQVQIMFDSFSSAMPQARAGRATGLAVTSARRQAAAPEVPTMAETLPGFEADTWDGVFGPAKLPLAVVERVDAAVRAALADPALAARLTELGLQPFPAGPAEFAAFQRSEIEKWGRVVRAANIKPD</sequence>
<proteinExistence type="inferred from homology"/>
<dbReference type="CDD" id="cd13578">
    <property type="entry name" value="PBP2_Bug27"/>
    <property type="match status" value="1"/>
</dbReference>
<evidence type="ECO:0000256" key="1">
    <source>
        <dbReference type="ARBA" id="ARBA00006987"/>
    </source>
</evidence>
<reference evidence="2 3" key="1">
    <citation type="submission" date="2022-06" db="EMBL/GenBank/DDBJ databases">
        <title>Roseomonas CN29.</title>
        <authorList>
            <person name="Cheng Y."/>
            <person name="He X."/>
        </authorList>
    </citation>
    <scope>NUCLEOTIDE SEQUENCE [LARGE SCALE GENOMIC DNA]</scope>
    <source>
        <strain evidence="2 3">CN29</strain>
    </source>
</reference>
<dbReference type="InterPro" id="IPR006311">
    <property type="entry name" value="TAT_signal"/>
</dbReference>
<evidence type="ECO:0000313" key="2">
    <source>
        <dbReference type="EMBL" id="MCR0985437.1"/>
    </source>
</evidence>
<accession>A0ABT1XBE2</accession>
<evidence type="ECO:0000313" key="3">
    <source>
        <dbReference type="Proteomes" id="UP001524642"/>
    </source>
</evidence>
<name>A0ABT1XBE2_9PROT</name>
<protein>
    <submittedName>
        <fullName evidence="2">Tripartite tricarboxylate transporter substrate binding protein</fullName>
    </submittedName>
</protein>
<dbReference type="SUPFAM" id="SSF53850">
    <property type="entry name" value="Periplasmic binding protein-like II"/>
    <property type="match status" value="1"/>
</dbReference>
<dbReference type="Gene3D" id="3.40.190.150">
    <property type="entry name" value="Bordetella uptake gene, domain 1"/>
    <property type="match status" value="1"/>
</dbReference>
<dbReference type="PANTHER" id="PTHR42928:SF5">
    <property type="entry name" value="BLR1237 PROTEIN"/>
    <property type="match status" value="1"/>
</dbReference>
<gene>
    <name evidence="2" type="ORF">NRP21_25630</name>
</gene>
<dbReference type="Proteomes" id="UP001524642">
    <property type="component" value="Unassembled WGS sequence"/>
</dbReference>
<dbReference type="PIRSF" id="PIRSF017082">
    <property type="entry name" value="YflP"/>
    <property type="match status" value="1"/>
</dbReference>